<reference evidence="2 3" key="1">
    <citation type="submission" date="2021-06" db="EMBL/GenBank/DDBJ databases">
        <authorList>
            <person name="Palmer J.M."/>
        </authorList>
    </citation>
    <scope>NUCLEOTIDE SEQUENCE [LARGE SCALE GENOMIC DNA]</scope>
    <source>
        <strain evidence="2 3">XC_2019</strain>
        <tissue evidence="2">Muscle</tissue>
    </source>
</reference>
<evidence type="ECO:0000313" key="2">
    <source>
        <dbReference type="EMBL" id="MEQ2212384.1"/>
    </source>
</evidence>
<dbReference type="Proteomes" id="UP001434883">
    <property type="component" value="Unassembled WGS sequence"/>
</dbReference>
<dbReference type="PANTHER" id="PTHR12732:SF0">
    <property type="entry name" value="PCI DOMAIN-CONTAINING PROTEIN 2"/>
    <property type="match status" value="1"/>
</dbReference>
<comment type="similarity">
    <text evidence="1">Belongs to the CSN12 family.</text>
</comment>
<evidence type="ECO:0000256" key="1">
    <source>
        <dbReference type="ARBA" id="ARBA00025771"/>
    </source>
</evidence>
<accession>A0ABV0RWM4</accession>
<keyword evidence="3" id="KW-1185">Reference proteome</keyword>
<dbReference type="Gene3D" id="1.10.10.10">
    <property type="entry name" value="Winged helix-like DNA-binding domain superfamily/Winged helix DNA-binding domain"/>
    <property type="match status" value="1"/>
</dbReference>
<feature type="non-terminal residue" evidence="2">
    <location>
        <position position="1"/>
    </location>
</feature>
<dbReference type="InterPro" id="IPR045114">
    <property type="entry name" value="Csn12-like"/>
</dbReference>
<name>A0ABV0RWM4_9TELE</name>
<sequence>WTSADPVLTFLLLVFQGHMPTHQLLRKYDLIQFADVTKAVRYLLLKTHQLPLDAFLVALKMMQVEDVDIDEVQCILANLIYMVSMLRHDAAPGPR</sequence>
<dbReference type="InterPro" id="IPR036388">
    <property type="entry name" value="WH-like_DNA-bd_sf"/>
</dbReference>
<proteinExistence type="inferred from homology"/>
<dbReference type="PANTHER" id="PTHR12732">
    <property type="entry name" value="UNCHARACTERIZED PROTEASOME COMPONENT REGION PCI-CONTAINING"/>
    <property type="match status" value="1"/>
</dbReference>
<evidence type="ECO:0000313" key="3">
    <source>
        <dbReference type="Proteomes" id="UP001434883"/>
    </source>
</evidence>
<dbReference type="EMBL" id="JAHRIN010059715">
    <property type="protein sequence ID" value="MEQ2212384.1"/>
    <property type="molecule type" value="Genomic_DNA"/>
</dbReference>
<gene>
    <name evidence="2" type="ORF">XENOCAPTIV_029990</name>
</gene>
<protein>
    <submittedName>
        <fullName evidence="2">Uncharacterized protein</fullName>
    </submittedName>
</protein>
<comment type="caution">
    <text evidence="2">The sequence shown here is derived from an EMBL/GenBank/DDBJ whole genome shotgun (WGS) entry which is preliminary data.</text>
</comment>
<organism evidence="2 3">
    <name type="scientific">Xenoophorus captivus</name>
    <dbReference type="NCBI Taxonomy" id="1517983"/>
    <lineage>
        <taxon>Eukaryota</taxon>
        <taxon>Metazoa</taxon>
        <taxon>Chordata</taxon>
        <taxon>Craniata</taxon>
        <taxon>Vertebrata</taxon>
        <taxon>Euteleostomi</taxon>
        <taxon>Actinopterygii</taxon>
        <taxon>Neopterygii</taxon>
        <taxon>Teleostei</taxon>
        <taxon>Neoteleostei</taxon>
        <taxon>Acanthomorphata</taxon>
        <taxon>Ovalentaria</taxon>
        <taxon>Atherinomorphae</taxon>
        <taxon>Cyprinodontiformes</taxon>
        <taxon>Goodeidae</taxon>
        <taxon>Xenoophorus</taxon>
    </lineage>
</organism>